<organism evidence="1">
    <name type="scientific">hydrothermal vent metagenome</name>
    <dbReference type="NCBI Taxonomy" id="652676"/>
    <lineage>
        <taxon>unclassified sequences</taxon>
        <taxon>metagenomes</taxon>
        <taxon>ecological metagenomes</taxon>
    </lineage>
</organism>
<accession>A0A3B1ANE1</accession>
<gene>
    <name evidence="1" type="ORF">MNBD_GAMMA25-1111</name>
</gene>
<name>A0A3B1ANE1_9ZZZZ</name>
<dbReference type="AlphaFoldDB" id="A0A3B1ANE1"/>
<protein>
    <submittedName>
        <fullName evidence="1">Uncharacterized protein</fullName>
    </submittedName>
</protein>
<reference evidence="1" key="1">
    <citation type="submission" date="2018-06" db="EMBL/GenBank/DDBJ databases">
        <authorList>
            <person name="Zhirakovskaya E."/>
        </authorList>
    </citation>
    <scope>NUCLEOTIDE SEQUENCE</scope>
</reference>
<sequence length="99" mass="11223">MSVISVEEWMNASDEERSRIHKRWDTSKGEGKEIASTVASLFSKECVYNISEAGVLNLDGEWLIDACVVADDFESLKDRSNFEFLGFRVTFSCMENQSV</sequence>
<dbReference type="EMBL" id="UOFY01000016">
    <property type="protein sequence ID" value="VAX07459.1"/>
    <property type="molecule type" value="Genomic_DNA"/>
</dbReference>
<evidence type="ECO:0000313" key="1">
    <source>
        <dbReference type="EMBL" id="VAX07459.1"/>
    </source>
</evidence>
<proteinExistence type="predicted"/>